<gene>
    <name evidence="3" type="ORF">C3Y92_03740</name>
</gene>
<keyword evidence="1" id="KW-0472">Membrane</keyword>
<dbReference type="OrthoDB" id="5458653at2"/>
<sequence length="136" mass="14649">MSPAVRKRLFLLAGAGWFVVALATARADWPTPEKLSEQRYRLAILTVNAADKTFLPDPAAAGGDWDRAYERLAVDFAARLGPRFDLSAVAARHREALAGLTSTRVRLAVFTLAATAALWGLLAILYAALDKGSRPA</sequence>
<accession>A0A4P6HH15</accession>
<evidence type="ECO:0000313" key="3">
    <source>
        <dbReference type="EMBL" id="QAZ66403.1"/>
    </source>
</evidence>
<feature type="transmembrane region" description="Helical" evidence="1">
    <location>
        <begin position="107"/>
        <end position="129"/>
    </location>
</feature>
<evidence type="ECO:0000256" key="2">
    <source>
        <dbReference type="SAM" id="SignalP"/>
    </source>
</evidence>
<dbReference type="AlphaFoldDB" id="A0A4P6HH15"/>
<organism evidence="3 4">
    <name type="scientific">Solidesulfovibrio carbinolicus</name>
    <dbReference type="NCBI Taxonomy" id="296842"/>
    <lineage>
        <taxon>Bacteria</taxon>
        <taxon>Pseudomonadati</taxon>
        <taxon>Thermodesulfobacteriota</taxon>
        <taxon>Desulfovibrionia</taxon>
        <taxon>Desulfovibrionales</taxon>
        <taxon>Desulfovibrionaceae</taxon>
        <taxon>Solidesulfovibrio</taxon>
    </lineage>
</organism>
<dbReference type="KEGG" id="dcb:C3Y92_03740"/>
<evidence type="ECO:0000256" key="1">
    <source>
        <dbReference type="SAM" id="Phobius"/>
    </source>
</evidence>
<proteinExistence type="predicted"/>
<dbReference type="EMBL" id="CP026538">
    <property type="protein sequence ID" value="QAZ66403.1"/>
    <property type="molecule type" value="Genomic_DNA"/>
</dbReference>
<feature type="chain" id="PRO_5020301170" evidence="2">
    <location>
        <begin position="24"/>
        <end position="136"/>
    </location>
</feature>
<keyword evidence="1" id="KW-0812">Transmembrane</keyword>
<keyword evidence="2" id="KW-0732">Signal</keyword>
<keyword evidence="1" id="KW-1133">Transmembrane helix</keyword>
<dbReference type="RefSeq" id="WP_129349636.1">
    <property type="nucleotide sequence ID" value="NZ_CP026538.1"/>
</dbReference>
<evidence type="ECO:0000313" key="4">
    <source>
        <dbReference type="Proteomes" id="UP000293296"/>
    </source>
</evidence>
<protein>
    <submittedName>
        <fullName evidence="3">Uncharacterized protein</fullName>
    </submittedName>
</protein>
<dbReference type="Proteomes" id="UP000293296">
    <property type="component" value="Chromosome"/>
</dbReference>
<reference evidence="3 4" key="1">
    <citation type="submission" date="2018-02" db="EMBL/GenBank/DDBJ databases">
        <title>Genome sequence of Desulfovibrio carbinolicus DSM 3852.</title>
        <authorList>
            <person name="Wilbanks E."/>
            <person name="Skennerton C.T."/>
            <person name="Orphan V.J."/>
        </authorList>
    </citation>
    <scope>NUCLEOTIDE SEQUENCE [LARGE SCALE GENOMIC DNA]</scope>
    <source>
        <strain evidence="3 4">DSM 3852</strain>
    </source>
</reference>
<feature type="signal peptide" evidence="2">
    <location>
        <begin position="1"/>
        <end position="23"/>
    </location>
</feature>
<name>A0A4P6HH15_9BACT</name>
<keyword evidence="4" id="KW-1185">Reference proteome</keyword>